<dbReference type="PANTHER" id="PTHR21705:SF11">
    <property type="entry name" value="FHIP FAMILY PROTEIN CG3558"/>
    <property type="match status" value="1"/>
</dbReference>
<proteinExistence type="predicted"/>
<gene>
    <name evidence="2" type="ORF">DL89DRAFT_289563</name>
</gene>
<dbReference type="Pfam" id="PF10257">
    <property type="entry name" value="RAI16-like"/>
    <property type="match status" value="1"/>
</dbReference>
<evidence type="ECO:0000313" key="2">
    <source>
        <dbReference type="EMBL" id="ORX73863.1"/>
    </source>
</evidence>
<dbReference type="EMBL" id="MCFD01000001">
    <property type="protein sequence ID" value="ORX73863.1"/>
    <property type="molecule type" value="Genomic_DNA"/>
</dbReference>
<name>A0A1Y1WK51_9FUNG</name>
<dbReference type="AlphaFoldDB" id="A0A1Y1WK51"/>
<dbReference type="RefSeq" id="XP_040747074.1">
    <property type="nucleotide sequence ID" value="XM_040889967.1"/>
</dbReference>
<comment type="caution">
    <text evidence="2">The sequence shown here is derived from an EMBL/GenBank/DDBJ whole genome shotgun (WGS) entry which is preliminary data.</text>
</comment>
<keyword evidence="3" id="KW-1185">Reference proteome</keyword>
<feature type="compositionally biased region" description="Basic and acidic residues" evidence="1">
    <location>
        <begin position="721"/>
        <end position="736"/>
    </location>
</feature>
<dbReference type="OrthoDB" id="5350595at2759"/>
<accession>A0A1Y1WK51</accession>
<feature type="region of interest" description="Disordered" evidence="1">
    <location>
        <begin position="697"/>
        <end position="737"/>
    </location>
</feature>
<organism evidence="2 3">
    <name type="scientific">Linderina pennispora</name>
    <dbReference type="NCBI Taxonomy" id="61395"/>
    <lineage>
        <taxon>Eukaryota</taxon>
        <taxon>Fungi</taxon>
        <taxon>Fungi incertae sedis</taxon>
        <taxon>Zoopagomycota</taxon>
        <taxon>Kickxellomycotina</taxon>
        <taxon>Kickxellomycetes</taxon>
        <taxon>Kickxellales</taxon>
        <taxon>Kickxellaceae</taxon>
        <taxon>Linderina</taxon>
    </lineage>
</organism>
<evidence type="ECO:0000256" key="1">
    <source>
        <dbReference type="SAM" id="MobiDB-lite"/>
    </source>
</evidence>
<dbReference type="GeneID" id="63806615"/>
<evidence type="ECO:0000313" key="3">
    <source>
        <dbReference type="Proteomes" id="UP000193922"/>
    </source>
</evidence>
<dbReference type="Proteomes" id="UP000193922">
    <property type="component" value="Unassembled WGS sequence"/>
</dbReference>
<sequence length="798" mass="88278">MVDLLVQEDIRQADADDSTTGACMEYLLDNDVLDDLVKLAEADVPVGVRGVVISNLSTFINLTDDKLLVQKAVHNPILALLRAYLQTENNGISQSTASLFDAKMHAYDDEFVDLMYALCSKIRGEPMLLNIFFQDRRWLRSLEQRCLSSDSIPAMNRSFILFSHLLRFVHIEGKAGDTARTSLLSWPRMAAPRRFERFILDDSGFAPLLAASLGALYSQLPRSLTLYTADLQNAIESSIFAAGGAGERGEDRGAISSTSPQFRSRLAWFAQLLGFVQEVLFRCPSLAICGEVLRHLREHFLRAILYPSLLESSDTDGSSIAVMVYLELMLATARHEDLVAAIMEFLTEEPSAGGQESCLPFTLRDLIYTNLQSTVSTDAVIAALNLLRLVLSRHCRYAARLVELEKVAASGSTNVWMMNCTVAIDVHRQELEMAMVRSPARPDHDGLYIPWRREAAQQPSNRRALVPESFVIGYDEYLEDAAHEWEAHEAYHFEIDALTEVQRTRDRLAHSGTLSPMAKSGIGIGIGIGVARPVMRPPATPATAAPETCSSKPKPRIRWRVKQSDPVVRVLMGLLARYFAQPRECNLALTGVLAALIWLDNLRNLSDSADSDTTATICIGAPAILAADASQFLGLDKELQDAVRALPHGATPPALYQQVLRNEVPGFDSRLRRARNALMGIVEDADALDLELEAANPPRRDRGLSSASLEHVRNVLPPPPVRRDSLPRRQDNDSTHNTRQAMLANPLAGNWQALSVPPKDANIAEFLENVIILQESIKEIIARVQVRRENGGDEDAIV</sequence>
<protein>
    <submittedName>
        <fullName evidence="2">Uncharacterized protein</fullName>
    </submittedName>
</protein>
<dbReference type="PANTHER" id="PTHR21705">
    <property type="entry name" value="RAI16 PROTEIN-RELATED"/>
    <property type="match status" value="1"/>
</dbReference>
<dbReference type="InterPro" id="IPR019384">
    <property type="entry name" value="FHIP"/>
</dbReference>
<reference evidence="2 3" key="1">
    <citation type="submission" date="2016-07" db="EMBL/GenBank/DDBJ databases">
        <title>Pervasive Adenine N6-methylation of Active Genes in Fungi.</title>
        <authorList>
            <consortium name="DOE Joint Genome Institute"/>
            <person name="Mondo S.J."/>
            <person name="Dannebaum R.O."/>
            <person name="Kuo R.C."/>
            <person name="Labutti K."/>
            <person name="Haridas S."/>
            <person name="Kuo A."/>
            <person name="Salamov A."/>
            <person name="Ahrendt S.R."/>
            <person name="Lipzen A."/>
            <person name="Sullivan W."/>
            <person name="Andreopoulos W.B."/>
            <person name="Clum A."/>
            <person name="Lindquist E."/>
            <person name="Daum C."/>
            <person name="Ramamoorthy G.K."/>
            <person name="Gryganskyi A."/>
            <person name="Culley D."/>
            <person name="Magnuson J.K."/>
            <person name="James T.Y."/>
            <person name="O'Malley M.A."/>
            <person name="Stajich J.E."/>
            <person name="Spatafora J.W."/>
            <person name="Visel A."/>
            <person name="Grigoriev I.V."/>
        </authorList>
    </citation>
    <scope>NUCLEOTIDE SEQUENCE [LARGE SCALE GENOMIC DNA]</scope>
    <source>
        <strain evidence="2 3">ATCC 12442</strain>
    </source>
</reference>